<proteinExistence type="predicted"/>
<evidence type="ECO:0000313" key="1">
    <source>
        <dbReference type="EMBL" id="WXB18081.1"/>
    </source>
</evidence>
<gene>
    <name evidence="1" type="ORF">LZC94_12575</name>
</gene>
<name>A0ABZ2M4A6_9BACT</name>
<dbReference type="RefSeq" id="WP_394827722.1">
    <property type="nucleotide sequence ID" value="NZ_CP089984.1"/>
</dbReference>
<organism evidence="1 2">
    <name type="scientific">Pendulispora albinea</name>
    <dbReference type="NCBI Taxonomy" id="2741071"/>
    <lineage>
        <taxon>Bacteria</taxon>
        <taxon>Pseudomonadati</taxon>
        <taxon>Myxococcota</taxon>
        <taxon>Myxococcia</taxon>
        <taxon>Myxococcales</taxon>
        <taxon>Sorangiineae</taxon>
        <taxon>Pendulisporaceae</taxon>
        <taxon>Pendulispora</taxon>
    </lineage>
</organism>
<reference evidence="1 2" key="1">
    <citation type="submission" date="2021-12" db="EMBL/GenBank/DDBJ databases">
        <title>Discovery of the Pendulisporaceae a myxobacterial family with distinct sporulation behavior and unique specialized metabolism.</title>
        <authorList>
            <person name="Garcia R."/>
            <person name="Popoff A."/>
            <person name="Bader C.D."/>
            <person name="Loehr J."/>
            <person name="Walesch S."/>
            <person name="Walt C."/>
            <person name="Boldt J."/>
            <person name="Bunk B."/>
            <person name="Haeckl F.J.F.P.J."/>
            <person name="Gunesch A.P."/>
            <person name="Birkelbach J."/>
            <person name="Nuebel U."/>
            <person name="Pietschmann T."/>
            <person name="Bach T."/>
            <person name="Mueller R."/>
        </authorList>
    </citation>
    <scope>NUCLEOTIDE SEQUENCE [LARGE SCALE GENOMIC DNA]</scope>
    <source>
        <strain evidence="1 2">MSr11954</strain>
    </source>
</reference>
<evidence type="ECO:0000313" key="2">
    <source>
        <dbReference type="Proteomes" id="UP001370348"/>
    </source>
</evidence>
<protein>
    <submittedName>
        <fullName evidence="1">Uncharacterized protein</fullName>
    </submittedName>
</protein>
<dbReference type="Proteomes" id="UP001370348">
    <property type="component" value="Chromosome"/>
</dbReference>
<accession>A0ABZ2M4A6</accession>
<keyword evidence="2" id="KW-1185">Reference proteome</keyword>
<sequence>MVTRDGVTEPTTEIDPARAIAGARDATPLFSGSAERRATFRPSLRVDGAVCATGRACLAGAARIGLTFMNFLEVSGGVRWERDTRAPLWATFGLGLHGQFPAIPRLAIFLGSQLAVADEGVRVSPTLGARVRPVADFWVGVNPAAVTYFSPEKRFAYTPSLEMAYEF</sequence>
<dbReference type="EMBL" id="CP089984">
    <property type="protein sequence ID" value="WXB18081.1"/>
    <property type="molecule type" value="Genomic_DNA"/>
</dbReference>